<name>A0AAD6UQR2_9AGAR</name>
<proteinExistence type="predicted"/>
<feature type="compositionally biased region" description="Basic residues" evidence="1">
    <location>
        <begin position="196"/>
        <end position="205"/>
    </location>
</feature>
<keyword evidence="3" id="KW-1185">Reference proteome</keyword>
<evidence type="ECO:0000313" key="3">
    <source>
        <dbReference type="Proteomes" id="UP001219525"/>
    </source>
</evidence>
<dbReference type="AlphaFoldDB" id="A0AAD6UQR2"/>
<feature type="compositionally biased region" description="Acidic residues" evidence="1">
    <location>
        <begin position="177"/>
        <end position="186"/>
    </location>
</feature>
<gene>
    <name evidence="2" type="ORF">GGX14DRAFT_580210</name>
</gene>
<evidence type="ECO:0000256" key="1">
    <source>
        <dbReference type="SAM" id="MobiDB-lite"/>
    </source>
</evidence>
<feature type="compositionally biased region" description="Low complexity" evidence="1">
    <location>
        <begin position="292"/>
        <end position="305"/>
    </location>
</feature>
<evidence type="ECO:0000313" key="2">
    <source>
        <dbReference type="EMBL" id="KAJ7189983.1"/>
    </source>
</evidence>
<organism evidence="2 3">
    <name type="scientific">Mycena pura</name>
    <dbReference type="NCBI Taxonomy" id="153505"/>
    <lineage>
        <taxon>Eukaryota</taxon>
        <taxon>Fungi</taxon>
        <taxon>Dikarya</taxon>
        <taxon>Basidiomycota</taxon>
        <taxon>Agaricomycotina</taxon>
        <taxon>Agaricomycetes</taxon>
        <taxon>Agaricomycetidae</taxon>
        <taxon>Agaricales</taxon>
        <taxon>Marasmiineae</taxon>
        <taxon>Mycenaceae</taxon>
        <taxon>Mycena</taxon>
    </lineage>
</organism>
<accession>A0AAD6UQR2</accession>
<comment type="caution">
    <text evidence="2">The sequence shown here is derived from an EMBL/GenBank/DDBJ whole genome shotgun (WGS) entry which is preliminary data.</text>
</comment>
<feature type="region of interest" description="Disordered" evidence="1">
    <location>
        <begin position="165"/>
        <end position="325"/>
    </location>
</feature>
<feature type="compositionally biased region" description="Low complexity" evidence="1">
    <location>
        <begin position="257"/>
        <end position="270"/>
    </location>
</feature>
<dbReference type="EMBL" id="JARJCW010000160">
    <property type="protein sequence ID" value="KAJ7189983.1"/>
    <property type="molecule type" value="Genomic_DNA"/>
</dbReference>
<dbReference type="Proteomes" id="UP001219525">
    <property type="component" value="Unassembled WGS sequence"/>
</dbReference>
<feature type="region of interest" description="Disordered" evidence="1">
    <location>
        <begin position="95"/>
        <end position="121"/>
    </location>
</feature>
<reference evidence="2" key="1">
    <citation type="submission" date="2023-03" db="EMBL/GenBank/DDBJ databases">
        <title>Massive genome expansion in bonnet fungi (Mycena s.s.) driven by repeated elements and novel gene families across ecological guilds.</title>
        <authorList>
            <consortium name="Lawrence Berkeley National Laboratory"/>
            <person name="Harder C.B."/>
            <person name="Miyauchi S."/>
            <person name="Viragh M."/>
            <person name="Kuo A."/>
            <person name="Thoen E."/>
            <person name="Andreopoulos B."/>
            <person name="Lu D."/>
            <person name="Skrede I."/>
            <person name="Drula E."/>
            <person name="Henrissat B."/>
            <person name="Morin E."/>
            <person name="Kohler A."/>
            <person name="Barry K."/>
            <person name="LaButti K."/>
            <person name="Morin E."/>
            <person name="Salamov A."/>
            <person name="Lipzen A."/>
            <person name="Mereny Z."/>
            <person name="Hegedus B."/>
            <person name="Baldrian P."/>
            <person name="Stursova M."/>
            <person name="Weitz H."/>
            <person name="Taylor A."/>
            <person name="Grigoriev I.V."/>
            <person name="Nagy L.G."/>
            <person name="Martin F."/>
            <person name="Kauserud H."/>
        </authorList>
    </citation>
    <scope>NUCLEOTIDE SEQUENCE</scope>
    <source>
        <strain evidence="2">9144</strain>
    </source>
</reference>
<sequence>MPPRYTPEETESLIAYLSHPTRLLRDPNSLEVFAELGPGSRKHLWSQMHKPEGWRLHFSGLVDGDLRVLEAARKMHNRYWIGQRRRRLPRPFVKARSPLNSEGGLNHTETTETEAEDRSVVKGIKKETSKWTSLELRAARIVKACQVLEAMRVAMRDGFESFDDEIDEEQRSSEAEHESEDSDDEKWEVKVDSKPQKKVSKHTTKRPRDESEDEEAPPPKKQKKTREPPVLHRYAQIKSSRNAAEFSVSKRPAGYDRSASPARRSAYSSSTVQDDPDTSREQKNRRSTSSAPGPGVKKVPGVVPPRRFYDTPPLRRAYRGELDHF</sequence>
<protein>
    <submittedName>
        <fullName evidence="2">Uncharacterized protein</fullName>
    </submittedName>
</protein>